<keyword evidence="3 7" id="KW-0812">Transmembrane</keyword>
<dbReference type="PANTHER" id="PTHR30625">
    <property type="entry name" value="PROTEIN TOLQ"/>
    <property type="match status" value="1"/>
</dbReference>
<evidence type="ECO:0000256" key="1">
    <source>
        <dbReference type="ARBA" id="ARBA00004651"/>
    </source>
</evidence>
<evidence type="ECO:0000256" key="7">
    <source>
        <dbReference type="SAM" id="Phobius"/>
    </source>
</evidence>
<feature type="transmembrane region" description="Helical" evidence="7">
    <location>
        <begin position="155"/>
        <end position="172"/>
    </location>
</feature>
<gene>
    <name evidence="9" type="primary">exbB</name>
    <name evidence="9" type="ORF">Mgrana_02764</name>
</gene>
<organism evidence="9 10">
    <name type="scientific">Meiothermus granaticius NBRC 107808</name>
    <dbReference type="NCBI Taxonomy" id="1227551"/>
    <lineage>
        <taxon>Bacteria</taxon>
        <taxon>Thermotogati</taxon>
        <taxon>Deinococcota</taxon>
        <taxon>Deinococci</taxon>
        <taxon>Thermales</taxon>
        <taxon>Thermaceae</taxon>
        <taxon>Meiothermus</taxon>
    </lineage>
</organism>
<dbReference type="PANTHER" id="PTHR30625:SF17">
    <property type="entry name" value="TOLQ-RELATED"/>
    <property type="match status" value="1"/>
</dbReference>
<evidence type="ECO:0000256" key="6">
    <source>
        <dbReference type="RuleBase" id="RU004057"/>
    </source>
</evidence>
<sequence>MSLLEMLRAAGPVLWILIALSIYVIYLLIWRYGVIARSGGDPSSMLARVHGSLVQQDWLAAQRAAQQPSAVANVVRAGLERALTGKDSAVLAMNEAAVLEEARLTQALPTLAAIAQISPMLGLLGTVFGMIHAFQVFSQTGSPGPSQLAGGISEALINTAAGLIVAILAYFGRNLLKTKAEAVLLQVDRVREALPAWIMEAELRRNGQLSGMFIPAYDPDALPSRRKAL</sequence>
<comment type="subcellular location">
    <subcellularLocation>
        <location evidence="1">Cell membrane</location>
        <topology evidence="1">Multi-pass membrane protein</topology>
    </subcellularLocation>
    <subcellularLocation>
        <location evidence="6">Membrane</location>
        <topology evidence="6">Multi-pass membrane protein</topology>
    </subcellularLocation>
</comment>
<dbReference type="OrthoDB" id="32744at2"/>
<comment type="caution">
    <text evidence="9">The sequence shown here is derived from an EMBL/GenBank/DDBJ whole genome shotgun (WGS) entry which is preliminary data.</text>
</comment>
<dbReference type="InterPro" id="IPR002898">
    <property type="entry name" value="MotA_ExbB_proton_chnl"/>
</dbReference>
<keyword evidence="6" id="KW-0813">Transport</keyword>
<evidence type="ECO:0000256" key="4">
    <source>
        <dbReference type="ARBA" id="ARBA00022989"/>
    </source>
</evidence>
<reference evidence="9 10" key="1">
    <citation type="submission" date="2018-08" db="EMBL/GenBank/DDBJ databases">
        <title>Meiothermus granaticius genome AF-68 sequencing project.</title>
        <authorList>
            <person name="Da Costa M.S."/>
            <person name="Albuquerque L."/>
            <person name="Raposo P."/>
            <person name="Froufe H.J.C."/>
            <person name="Barroso C.S."/>
            <person name="Egas C."/>
        </authorList>
    </citation>
    <scope>NUCLEOTIDE SEQUENCE [LARGE SCALE GENOMIC DNA]</scope>
    <source>
        <strain evidence="9 10">AF-68</strain>
    </source>
</reference>
<dbReference type="InterPro" id="IPR050790">
    <property type="entry name" value="ExbB/TolQ_transport"/>
</dbReference>
<dbReference type="AlphaFoldDB" id="A0A399F9K4"/>
<comment type="similarity">
    <text evidence="6">Belongs to the exbB/tolQ family.</text>
</comment>
<evidence type="ECO:0000313" key="10">
    <source>
        <dbReference type="Proteomes" id="UP000266178"/>
    </source>
</evidence>
<evidence type="ECO:0000313" key="9">
    <source>
        <dbReference type="EMBL" id="RIH91321.1"/>
    </source>
</evidence>
<dbReference type="EMBL" id="QWLB01000047">
    <property type="protein sequence ID" value="RIH91321.1"/>
    <property type="molecule type" value="Genomic_DNA"/>
</dbReference>
<proteinExistence type="inferred from homology"/>
<keyword evidence="4 7" id="KW-1133">Transmembrane helix</keyword>
<feature type="transmembrane region" description="Helical" evidence="7">
    <location>
        <begin position="12"/>
        <end position="30"/>
    </location>
</feature>
<feature type="transmembrane region" description="Helical" evidence="7">
    <location>
        <begin position="111"/>
        <end position="135"/>
    </location>
</feature>
<evidence type="ECO:0000256" key="2">
    <source>
        <dbReference type="ARBA" id="ARBA00022475"/>
    </source>
</evidence>
<name>A0A399F9K4_9DEIN</name>
<protein>
    <submittedName>
        <fullName evidence="9">Biopolymer transport protein ExbB</fullName>
    </submittedName>
</protein>
<keyword evidence="10" id="KW-1185">Reference proteome</keyword>
<keyword evidence="5 7" id="KW-0472">Membrane</keyword>
<dbReference type="GO" id="GO:0005886">
    <property type="term" value="C:plasma membrane"/>
    <property type="evidence" value="ECO:0007669"/>
    <property type="project" value="UniProtKB-SubCell"/>
</dbReference>
<accession>A0A399F9K4</accession>
<evidence type="ECO:0000256" key="5">
    <source>
        <dbReference type="ARBA" id="ARBA00023136"/>
    </source>
</evidence>
<dbReference type="Pfam" id="PF01618">
    <property type="entry name" value="MotA_ExbB"/>
    <property type="match status" value="1"/>
</dbReference>
<keyword evidence="2" id="KW-1003">Cell membrane</keyword>
<keyword evidence="6" id="KW-0653">Protein transport</keyword>
<feature type="domain" description="MotA/TolQ/ExbB proton channel" evidence="8">
    <location>
        <begin position="69"/>
        <end position="187"/>
    </location>
</feature>
<dbReference type="GO" id="GO:0017038">
    <property type="term" value="P:protein import"/>
    <property type="evidence" value="ECO:0007669"/>
    <property type="project" value="TreeGrafter"/>
</dbReference>
<dbReference type="Proteomes" id="UP000266178">
    <property type="component" value="Unassembled WGS sequence"/>
</dbReference>
<dbReference type="RefSeq" id="WP_119358213.1">
    <property type="nucleotide sequence ID" value="NZ_BJXM01000028.1"/>
</dbReference>
<evidence type="ECO:0000256" key="3">
    <source>
        <dbReference type="ARBA" id="ARBA00022692"/>
    </source>
</evidence>
<evidence type="ECO:0000259" key="8">
    <source>
        <dbReference type="Pfam" id="PF01618"/>
    </source>
</evidence>